<name>A0ABQ9FEE5_TEGGR</name>
<evidence type="ECO:0000313" key="7">
    <source>
        <dbReference type="Proteomes" id="UP001217089"/>
    </source>
</evidence>
<dbReference type="InterPro" id="IPR049025">
    <property type="entry name" value="AIF-1_EF_pair"/>
</dbReference>
<dbReference type="EMBL" id="JARBDR010000337">
    <property type="protein sequence ID" value="KAJ8315708.1"/>
    <property type="molecule type" value="Genomic_DNA"/>
</dbReference>
<dbReference type="PROSITE" id="PS50222">
    <property type="entry name" value="EF_HAND_2"/>
    <property type="match status" value="2"/>
</dbReference>
<keyword evidence="7" id="KW-1185">Reference proteome</keyword>
<dbReference type="SUPFAM" id="SSF47473">
    <property type="entry name" value="EF-hand"/>
    <property type="match status" value="1"/>
</dbReference>
<sequence length="151" mass="17466">METPALDPKDYQGGKKYGELLEKWNGIFQEINQEFITDDTYKDVEDLEEKLQTYKTKFLEFDLDHNGEIGEWSLKLMMEKMGQAKTHLELTKMIKEIDTTNSGTISYKEFLWMMLGGKSSILKLILFFESMGKQEPAKTGIPPKRSLDSLP</sequence>
<proteinExistence type="predicted"/>
<accession>A0ABQ9FEE5</accession>
<dbReference type="PANTHER" id="PTHR10356:SF0">
    <property type="entry name" value="CALCIUM-BINDING PROTEIN B"/>
    <property type="match status" value="1"/>
</dbReference>
<keyword evidence="2" id="KW-0479">Metal-binding</keyword>
<dbReference type="Gene3D" id="1.10.238.10">
    <property type="entry name" value="EF-hand"/>
    <property type="match status" value="1"/>
</dbReference>
<gene>
    <name evidence="6" type="ORF">KUTeg_007858</name>
</gene>
<feature type="domain" description="EF-hand" evidence="5">
    <location>
        <begin position="49"/>
        <end position="84"/>
    </location>
</feature>
<dbReference type="InterPro" id="IPR002048">
    <property type="entry name" value="EF_hand_dom"/>
</dbReference>
<dbReference type="PANTHER" id="PTHR10356">
    <property type="entry name" value="ALLOGRAFT INFLAMMATORY FACTOR-1"/>
    <property type="match status" value="1"/>
</dbReference>
<evidence type="ECO:0000256" key="3">
    <source>
        <dbReference type="ARBA" id="ARBA00022737"/>
    </source>
</evidence>
<dbReference type="Pfam" id="PF21008">
    <property type="entry name" value="AIF-1"/>
    <property type="match status" value="1"/>
</dbReference>
<comment type="subcellular location">
    <subcellularLocation>
        <location evidence="1">Cell projection</location>
        <location evidence="1">Ruffle membrane</location>
        <topology evidence="1">Peripheral membrane protein</topology>
        <orientation evidence="1">Cytoplasmic side</orientation>
    </subcellularLocation>
</comment>
<organism evidence="6 7">
    <name type="scientific">Tegillarca granosa</name>
    <name type="common">Malaysian cockle</name>
    <name type="synonym">Anadara granosa</name>
    <dbReference type="NCBI Taxonomy" id="220873"/>
    <lineage>
        <taxon>Eukaryota</taxon>
        <taxon>Metazoa</taxon>
        <taxon>Spiralia</taxon>
        <taxon>Lophotrochozoa</taxon>
        <taxon>Mollusca</taxon>
        <taxon>Bivalvia</taxon>
        <taxon>Autobranchia</taxon>
        <taxon>Pteriomorphia</taxon>
        <taxon>Arcoida</taxon>
        <taxon>Arcoidea</taxon>
        <taxon>Arcidae</taxon>
        <taxon>Tegillarca</taxon>
    </lineage>
</organism>
<evidence type="ECO:0000259" key="5">
    <source>
        <dbReference type="PROSITE" id="PS50222"/>
    </source>
</evidence>
<dbReference type="SMART" id="SM00054">
    <property type="entry name" value="EFh"/>
    <property type="match status" value="2"/>
</dbReference>
<dbReference type="InterPro" id="IPR042433">
    <property type="entry name" value="AIF1/AIF1L"/>
</dbReference>
<evidence type="ECO:0000256" key="1">
    <source>
        <dbReference type="ARBA" id="ARBA00004599"/>
    </source>
</evidence>
<keyword evidence="4" id="KW-0106">Calcium</keyword>
<evidence type="ECO:0000256" key="2">
    <source>
        <dbReference type="ARBA" id="ARBA00022723"/>
    </source>
</evidence>
<reference evidence="6 7" key="1">
    <citation type="submission" date="2022-12" db="EMBL/GenBank/DDBJ databases">
        <title>Chromosome-level genome of Tegillarca granosa.</title>
        <authorList>
            <person name="Kim J."/>
        </authorList>
    </citation>
    <scope>NUCLEOTIDE SEQUENCE [LARGE SCALE GENOMIC DNA]</scope>
    <source>
        <strain evidence="6">Teg-2019</strain>
        <tissue evidence="6">Adductor muscle</tissue>
    </source>
</reference>
<protein>
    <recommendedName>
        <fullName evidence="5">EF-hand domain-containing protein</fullName>
    </recommendedName>
</protein>
<dbReference type="Proteomes" id="UP001217089">
    <property type="component" value="Unassembled WGS sequence"/>
</dbReference>
<evidence type="ECO:0000313" key="6">
    <source>
        <dbReference type="EMBL" id="KAJ8315708.1"/>
    </source>
</evidence>
<dbReference type="CDD" id="cd00051">
    <property type="entry name" value="EFh"/>
    <property type="match status" value="1"/>
</dbReference>
<feature type="domain" description="EF-hand" evidence="5">
    <location>
        <begin position="85"/>
        <end position="120"/>
    </location>
</feature>
<dbReference type="InterPro" id="IPR011992">
    <property type="entry name" value="EF-hand-dom_pair"/>
</dbReference>
<evidence type="ECO:0000256" key="4">
    <source>
        <dbReference type="ARBA" id="ARBA00022837"/>
    </source>
</evidence>
<keyword evidence="3" id="KW-0677">Repeat</keyword>
<comment type="caution">
    <text evidence="6">The sequence shown here is derived from an EMBL/GenBank/DDBJ whole genome shotgun (WGS) entry which is preliminary data.</text>
</comment>